<feature type="compositionally biased region" description="Basic and acidic residues" evidence="1">
    <location>
        <begin position="158"/>
        <end position="170"/>
    </location>
</feature>
<dbReference type="OrthoDB" id="10385922at2759"/>
<accession>A0A0J9TL52</accession>
<feature type="region of interest" description="Disordered" evidence="1">
    <location>
        <begin position="349"/>
        <end position="374"/>
    </location>
</feature>
<keyword evidence="2" id="KW-0812">Transmembrane</keyword>
<feature type="compositionally biased region" description="Polar residues" evidence="1">
    <location>
        <begin position="210"/>
        <end position="228"/>
    </location>
</feature>
<evidence type="ECO:0000256" key="2">
    <source>
        <dbReference type="SAM" id="Phobius"/>
    </source>
</evidence>
<feature type="transmembrane region" description="Helical" evidence="2">
    <location>
        <begin position="418"/>
        <end position="439"/>
    </location>
</feature>
<feature type="region of interest" description="Disordered" evidence="1">
    <location>
        <begin position="107"/>
        <end position="251"/>
    </location>
</feature>
<feature type="compositionally biased region" description="Basic and acidic residues" evidence="1">
    <location>
        <begin position="112"/>
        <end position="124"/>
    </location>
</feature>
<dbReference type="AlphaFoldDB" id="A0A0J9TL52"/>
<gene>
    <name evidence="3" type="ORF">PVNG_05440</name>
</gene>
<organism evidence="3 4">
    <name type="scientific">Plasmodium vivax North Korean</name>
    <dbReference type="NCBI Taxonomy" id="1035514"/>
    <lineage>
        <taxon>Eukaryota</taxon>
        <taxon>Sar</taxon>
        <taxon>Alveolata</taxon>
        <taxon>Apicomplexa</taxon>
        <taxon>Aconoidasida</taxon>
        <taxon>Haemosporida</taxon>
        <taxon>Plasmodiidae</taxon>
        <taxon>Plasmodium</taxon>
        <taxon>Plasmodium (Plasmodium)</taxon>
    </lineage>
</organism>
<protein>
    <recommendedName>
        <fullName evidence="5">Variable surface protein Vir18</fullName>
    </recommendedName>
</protein>
<feature type="compositionally biased region" description="Low complexity" evidence="1">
    <location>
        <begin position="229"/>
        <end position="240"/>
    </location>
</feature>
<sequence>MSSPYLKSFRHWQQFKGASCLNKYSTYKKEIEEKINDCYRSTNPNFYTQWHQLNEQIKQKNNEIKNCAQRYGLSLDLLEDDKIKSFSALCPNISSCRTKPLSLVKNQASLRPDTKGTCKGESCHQKSTRIKSPKAKTQLIPPRESSNTISSPNLETKNPVEVHPERKESEQPSVPSQSHQDSKHRVSPVKTEVGSSEPLDIQNPKKPQLEQASAQSESLPEPVTTTELSNHQVSHSSSKSASEEFDATSSSQEIDLKGITHQSGISADQTSYDNLHRLQPIKGIADGKQDPDNETVPVGIKDGLSPPGNVMISTNVGGENLARTSMGDVTSSSTDTACSVTDKTNIPRSPTCDKTYSDRSTNRETPGGFIGGEGAINADVPSAEKVNEIDTNNGNILHTLGEFFNGIPNNPQIIKTSAPMGIVLLLGLLFKYTPLWRVLTKKNRKKGASINEELNSVLQEPSIMDDERSIPFSYGAFEYSSFDQNSY</sequence>
<reference evidence="3 4" key="1">
    <citation type="submission" date="2011-09" db="EMBL/GenBank/DDBJ databases">
        <title>The Genome Sequence of Plasmodium vivax North Korean.</title>
        <authorList>
            <consortium name="The Broad Institute Genome Sequencing Platform"/>
            <consortium name="The Broad Institute Genome Sequencing Center for Infectious Disease"/>
            <person name="Neafsey D."/>
            <person name="Carlton J."/>
            <person name="Barnwell J."/>
            <person name="Collins W."/>
            <person name="Escalante A."/>
            <person name="Mullikin J."/>
            <person name="Saul A."/>
            <person name="Guigo R."/>
            <person name="Camara F."/>
            <person name="Young S.K."/>
            <person name="Zeng Q."/>
            <person name="Gargeya S."/>
            <person name="Fitzgerald M."/>
            <person name="Haas B."/>
            <person name="Abouelleil A."/>
            <person name="Alvarado L."/>
            <person name="Arachchi H.M."/>
            <person name="Berlin A."/>
            <person name="Brown A."/>
            <person name="Chapman S.B."/>
            <person name="Chen Z."/>
            <person name="Dunbar C."/>
            <person name="Freedman E."/>
            <person name="Gearin G."/>
            <person name="Gellesch M."/>
            <person name="Goldberg J."/>
            <person name="Griggs A."/>
            <person name="Gujja S."/>
            <person name="Heiman D."/>
            <person name="Howarth C."/>
            <person name="Larson L."/>
            <person name="Lui A."/>
            <person name="MacDonald P.J.P."/>
            <person name="Montmayeur A."/>
            <person name="Murphy C."/>
            <person name="Neiman D."/>
            <person name="Pearson M."/>
            <person name="Priest M."/>
            <person name="Roberts A."/>
            <person name="Saif S."/>
            <person name="Shea T."/>
            <person name="Shenoy N."/>
            <person name="Sisk P."/>
            <person name="Stolte C."/>
            <person name="Sykes S."/>
            <person name="Wortman J."/>
            <person name="Nusbaum C."/>
            <person name="Birren B."/>
        </authorList>
    </citation>
    <scope>NUCLEOTIDE SEQUENCE [LARGE SCALE GENOMIC DNA]</scope>
    <source>
        <strain evidence="3 4">North Korean</strain>
    </source>
</reference>
<evidence type="ECO:0000256" key="1">
    <source>
        <dbReference type="SAM" id="MobiDB-lite"/>
    </source>
</evidence>
<proteinExistence type="predicted"/>
<evidence type="ECO:0000313" key="4">
    <source>
        <dbReference type="Proteomes" id="UP000053239"/>
    </source>
</evidence>
<dbReference type="EMBL" id="KQ235604">
    <property type="protein sequence ID" value="KMZ96455.1"/>
    <property type="molecule type" value="Genomic_DNA"/>
</dbReference>
<keyword evidence="2" id="KW-1133">Transmembrane helix</keyword>
<feature type="compositionally biased region" description="Polar residues" evidence="1">
    <location>
        <begin position="144"/>
        <end position="156"/>
    </location>
</feature>
<evidence type="ECO:0000313" key="3">
    <source>
        <dbReference type="EMBL" id="KMZ96455.1"/>
    </source>
</evidence>
<evidence type="ECO:0008006" key="5">
    <source>
        <dbReference type="Google" id="ProtNLM"/>
    </source>
</evidence>
<dbReference type="Proteomes" id="UP000053239">
    <property type="component" value="Unassembled WGS sequence"/>
</dbReference>
<keyword evidence="2" id="KW-0472">Membrane</keyword>
<name>A0A0J9TL52_PLAVI</name>